<dbReference type="Proteomes" id="UP000034302">
    <property type="component" value="Unassembled WGS sequence"/>
</dbReference>
<sequence>MTPNENEDFITLDNYDKIVKHQKEYNTHFEPTKPLFPIIDPTIPLPELFPKLEIIENLGYNPYRIENGYMEMDVLFPGGVVSYYKDEMYAYCIPYKIEIYGVTTEDGKQALNTERFNSIIFLTKLEEDEQLEENDLFYKIPDGPTLKIEVSEGEKEIPKEWWYTDKRG</sequence>
<organism evidence="1 2">
    <name type="scientific">candidate division WS6 bacterium GW2011_GWC1_33_20</name>
    <dbReference type="NCBI Taxonomy" id="1619089"/>
    <lineage>
        <taxon>Bacteria</taxon>
        <taxon>Candidatus Dojkabacteria</taxon>
    </lineage>
</organism>
<proteinExistence type="predicted"/>
<protein>
    <submittedName>
        <fullName evidence="1">Uncharacterized protein</fullName>
    </submittedName>
</protein>
<evidence type="ECO:0000313" key="1">
    <source>
        <dbReference type="EMBL" id="KKP43957.1"/>
    </source>
</evidence>
<comment type="caution">
    <text evidence="1">The sequence shown here is derived from an EMBL/GenBank/DDBJ whole genome shotgun (WGS) entry which is preliminary data.</text>
</comment>
<dbReference type="AlphaFoldDB" id="A0A0G0CKI0"/>
<gene>
    <name evidence="1" type="ORF">UR34_C0008G0016</name>
</gene>
<name>A0A0G0CKI0_9BACT</name>
<dbReference type="EMBL" id="LBOV01000008">
    <property type="protein sequence ID" value="KKP43957.1"/>
    <property type="molecule type" value="Genomic_DNA"/>
</dbReference>
<reference evidence="1 2" key="1">
    <citation type="journal article" date="2015" name="Nature">
        <title>rRNA introns, odd ribosomes, and small enigmatic genomes across a large radiation of phyla.</title>
        <authorList>
            <person name="Brown C.T."/>
            <person name="Hug L.A."/>
            <person name="Thomas B.C."/>
            <person name="Sharon I."/>
            <person name="Castelle C.J."/>
            <person name="Singh A."/>
            <person name="Wilkins M.J."/>
            <person name="Williams K.H."/>
            <person name="Banfield J.F."/>
        </authorList>
    </citation>
    <scope>NUCLEOTIDE SEQUENCE [LARGE SCALE GENOMIC DNA]</scope>
</reference>
<accession>A0A0G0CKI0</accession>
<evidence type="ECO:0000313" key="2">
    <source>
        <dbReference type="Proteomes" id="UP000034302"/>
    </source>
</evidence>